<feature type="transmembrane region" description="Helical" evidence="1">
    <location>
        <begin position="22"/>
        <end position="44"/>
    </location>
</feature>
<dbReference type="RefSeq" id="WP_244687409.1">
    <property type="nucleotide sequence ID" value="NZ_CP095043.1"/>
</dbReference>
<sequence>MIATDPSALPGVRGALADGWRAFAGIWSALAAIGSTLILCAIAAESGWLLAGTLLAAAAAELVWGLGVLRAGRMLAPRLAIAVSVVVMAAATALVFARQIGWVPFAVLVVLHWSVALLAAVRLRRLRAASAYSAGSGAPASPRPGATVIAVTAAAMVVAALTTPALANTSAGEHAVPHGTSHHAH</sequence>
<keyword evidence="1" id="KW-0472">Membrane</keyword>
<evidence type="ECO:0000256" key="1">
    <source>
        <dbReference type="SAM" id="Phobius"/>
    </source>
</evidence>
<dbReference type="Proteomes" id="UP000831775">
    <property type="component" value="Chromosome"/>
</dbReference>
<keyword evidence="1" id="KW-1133">Transmembrane helix</keyword>
<dbReference type="EMBL" id="CP095043">
    <property type="protein sequence ID" value="UOQ61172.1"/>
    <property type="molecule type" value="Genomic_DNA"/>
</dbReference>
<protein>
    <submittedName>
        <fullName evidence="2">Uncharacterized protein</fullName>
    </submittedName>
</protein>
<proteinExistence type="predicted"/>
<organism evidence="2 3">
    <name type="scientific">Leucobacter rhizosphaerae</name>
    <dbReference type="NCBI Taxonomy" id="2932245"/>
    <lineage>
        <taxon>Bacteria</taxon>
        <taxon>Bacillati</taxon>
        <taxon>Actinomycetota</taxon>
        <taxon>Actinomycetes</taxon>
        <taxon>Micrococcales</taxon>
        <taxon>Microbacteriaceae</taxon>
        <taxon>Leucobacter</taxon>
    </lineage>
</organism>
<accession>A0ABY4FY27</accession>
<keyword evidence="1" id="KW-0812">Transmembrane</keyword>
<feature type="transmembrane region" description="Helical" evidence="1">
    <location>
        <begin position="76"/>
        <end position="96"/>
    </location>
</feature>
<evidence type="ECO:0000313" key="2">
    <source>
        <dbReference type="EMBL" id="UOQ61172.1"/>
    </source>
</evidence>
<feature type="transmembrane region" description="Helical" evidence="1">
    <location>
        <begin position="50"/>
        <end position="69"/>
    </location>
</feature>
<gene>
    <name evidence="2" type="ORF">MUN76_04160</name>
</gene>
<reference evidence="2 3" key="1">
    <citation type="submission" date="2022-04" db="EMBL/GenBank/DDBJ databases">
        <title>Leucobacter sp. isolated from rhizosphere of onion.</title>
        <authorList>
            <person name="Won M."/>
            <person name="Lee C.-M."/>
            <person name="Woen H.-Y."/>
            <person name="Kwon S.-W."/>
        </authorList>
    </citation>
    <scope>NUCLEOTIDE SEQUENCE [LARGE SCALE GENOMIC DNA]</scope>
    <source>
        <strain evidence="2 3">H25R-14</strain>
    </source>
</reference>
<feature type="transmembrane region" description="Helical" evidence="1">
    <location>
        <begin position="102"/>
        <end position="123"/>
    </location>
</feature>
<feature type="transmembrane region" description="Helical" evidence="1">
    <location>
        <begin position="144"/>
        <end position="167"/>
    </location>
</feature>
<keyword evidence="3" id="KW-1185">Reference proteome</keyword>
<evidence type="ECO:0000313" key="3">
    <source>
        <dbReference type="Proteomes" id="UP000831775"/>
    </source>
</evidence>
<name>A0ABY4FY27_9MICO</name>